<organism evidence="9 10">
    <name type="scientific">Lasiosphaeria ovina</name>
    <dbReference type="NCBI Taxonomy" id="92902"/>
    <lineage>
        <taxon>Eukaryota</taxon>
        <taxon>Fungi</taxon>
        <taxon>Dikarya</taxon>
        <taxon>Ascomycota</taxon>
        <taxon>Pezizomycotina</taxon>
        <taxon>Sordariomycetes</taxon>
        <taxon>Sordariomycetidae</taxon>
        <taxon>Sordariales</taxon>
        <taxon>Lasiosphaeriaceae</taxon>
        <taxon>Lasiosphaeria</taxon>
    </lineage>
</organism>
<dbReference type="GO" id="GO:0008270">
    <property type="term" value="F:zinc ion binding"/>
    <property type="evidence" value="ECO:0007669"/>
    <property type="project" value="InterPro"/>
</dbReference>
<keyword evidence="6" id="KW-0539">Nucleus</keyword>
<evidence type="ECO:0000259" key="8">
    <source>
        <dbReference type="PROSITE" id="PS50048"/>
    </source>
</evidence>
<dbReference type="InterPro" id="IPR001138">
    <property type="entry name" value="Zn2Cys6_DnaBD"/>
</dbReference>
<comment type="subcellular location">
    <subcellularLocation>
        <location evidence="1">Nucleus</location>
    </subcellularLocation>
</comment>
<dbReference type="InterPro" id="IPR036864">
    <property type="entry name" value="Zn2-C6_fun-type_DNA-bd_sf"/>
</dbReference>
<dbReference type="PANTHER" id="PTHR47338">
    <property type="entry name" value="ZN(II)2CYS6 TRANSCRIPTION FACTOR (EUROFUNG)-RELATED"/>
    <property type="match status" value="1"/>
</dbReference>
<evidence type="ECO:0000256" key="2">
    <source>
        <dbReference type="ARBA" id="ARBA00022723"/>
    </source>
</evidence>
<dbReference type="SMART" id="SM00066">
    <property type="entry name" value="GAL4"/>
    <property type="match status" value="1"/>
</dbReference>
<evidence type="ECO:0000256" key="1">
    <source>
        <dbReference type="ARBA" id="ARBA00004123"/>
    </source>
</evidence>
<keyword evidence="2" id="KW-0479">Metal-binding</keyword>
<evidence type="ECO:0000256" key="5">
    <source>
        <dbReference type="ARBA" id="ARBA00023163"/>
    </source>
</evidence>
<dbReference type="Pfam" id="PF04082">
    <property type="entry name" value="Fungal_trans"/>
    <property type="match status" value="1"/>
</dbReference>
<dbReference type="AlphaFoldDB" id="A0AAE0JSV8"/>
<evidence type="ECO:0000256" key="4">
    <source>
        <dbReference type="ARBA" id="ARBA00023125"/>
    </source>
</evidence>
<protein>
    <recommendedName>
        <fullName evidence="8">Zn(2)-C6 fungal-type domain-containing protein</fullName>
    </recommendedName>
</protein>
<evidence type="ECO:0000313" key="10">
    <source>
        <dbReference type="Proteomes" id="UP001287356"/>
    </source>
</evidence>
<dbReference type="PANTHER" id="PTHR47338:SF3">
    <property type="entry name" value="C6 FINGER DOMAIN TRANSCRIPTION FACTOR DBAA-RELATED"/>
    <property type="match status" value="1"/>
</dbReference>
<evidence type="ECO:0000256" key="6">
    <source>
        <dbReference type="ARBA" id="ARBA00023242"/>
    </source>
</evidence>
<feature type="region of interest" description="Disordered" evidence="7">
    <location>
        <begin position="86"/>
        <end position="114"/>
    </location>
</feature>
<reference evidence="9" key="1">
    <citation type="journal article" date="2023" name="Mol. Phylogenet. Evol.">
        <title>Genome-scale phylogeny and comparative genomics of the fungal order Sordariales.</title>
        <authorList>
            <person name="Hensen N."/>
            <person name="Bonometti L."/>
            <person name="Westerberg I."/>
            <person name="Brannstrom I.O."/>
            <person name="Guillou S."/>
            <person name="Cros-Aarteil S."/>
            <person name="Calhoun S."/>
            <person name="Haridas S."/>
            <person name="Kuo A."/>
            <person name="Mondo S."/>
            <person name="Pangilinan J."/>
            <person name="Riley R."/>
            <person name="LaButti K."/>
            <person name="Andreopoulos B."/>
            <person name="Lipzen A."/>
            <person name="Chen C."/>
            <person name="Yan M."/>
            <person name="Daum C."/>
            <person name="Ng V."/>
            <person name="Clum A."/>
            <person name="Steindorff A."/>
            <person name="Ohm R.A."/>
            <person name="Martin F."/>
            <person name="Silar P."/>
            <person name="Natvig D.O."/>
            <person name="Lalanne C."/>
            <person name="Gautier V."/>
            <person name="Ament-Velasquez S.L."/>
            <person name="Kruys A."/>
            <person name="Hutchinson M.I."/>
            <person name="Powell A.J."/>
            <person name="Barry K."/>
            <person name="Miller A.N."/>
            <person name="Grigoriev I.V."/>
            <person name="Debuchy R."/>
            <person name="Gladieux P."/>
            <person name="Hiltunen Thoren M."/>
            <person name="Johannesson H."/>
        </authorList>
    </citation>
    <scope>NUCLEOTIDE SEQUENCE</scope>
    <source>
        <strain evidence="9">CBS 958.72</strain>
    </source>
</reference>
<dbReference type="CDD" id="cd00067">
    <property type="entry name" value="GAL4"/>
    <property type="match status" value="1"/>
</dbReference>
<dbReference type="SUPFAM" id="SSF57701">
    <property type="entry name" value="Zn2/Cys6 DNA-binding domain"/>
    <property type="match status" value="1"/>
</dbReference>
<dbReference type="PROSITE" id="PS50048">
    <property type="entry name" value="ZN2_CY6_FUNGAL_2"/>
    <property type="match status" value="1"/>
</dbReference>
<keyword evidence="5" id="KW-0804">Transcription</keyword>
<keyword evidence="3" id="KW-0805">Transcription regulation</keyword>
<evidence type="ECO:0000256" key="3">
    <source>
        <dbReference type="ARBA" id="ARBA00023015"/>
    </source>
</evidence>
<dbReference type="Pfam" id="PF00172">
    <property type="entry name" value="Zn_clus"/>
    <property type="match status" value="1"/>
</dbReference>
<proteinExistence type="predicted"/>
<dbReference type="EMBL" id="JAULSN010000012">
    <property type="protein sequence ID" value="KAK3361249.1"/>
    <property type="molecule type" value="Genomic_DNA"/>
</dbReference>
<dbReference type="InterPro" id="IPR007219">
    <property type="entry name" value="XnlR_reg_dom"/>
</dbReference>
<dbReference type="Gene3D" id="4.10.240.10">
    <property type="entry name" value="Zn(2)-C6 fungal-type DNA-binding domain"/>
    <property type="match status" value="1"/>
</dbReference>
<dbReference type="CDD" id="cd12148">
    <property type="entry name" value="fungal_TF_MHR"/>
    <property type="match status" value="1"/>
</dbReference>
<feature type="compositionally biased region" description="Polar residues" evidence="7">
    <location>
        <begin position="97"/>
        <end position="108"/>
    </location>
</feature>
<keyword evidence="4" id="KW-0238">DNA-binding</keyword>
<accession>A0AAE0JSV8</accession>
<evidence type="ECO:0000313" key="9">
    <source>
        <dbReference type="EMBL" id="KAK3361249.1"/>
    </source>
</evidence>
<feature type="domain" description="Zn(2)-C6 fungal-type" evidence="8">
    <location>
        <begin position="21"/>
        <end position="51"/>
    </location>
</feature>
<gene>
    <name evidence="9" type="ORF">B0T24DRAFT_539646</name>
</gene>
<dbReference type="GO" id="GO:0003677">
    <property type="term" value="F:DNA binding"/>
    <property type="evidence" value="ECO:0007669"/>
    <property type="project" value="UniProtKB-KW"/>
</dbReference>
<dbReference type="PROSITE" id="PS00463">
    <property type="entry name" value="ZN2_CY6_FUNGAL_1"/>
    <property type="match status" value="1"/>
</dbReference>
<evidence type="ECO:0000256" key="7">
    <source>
        <dbReference type="SAM" id="MobiDB-lite"/>
    </source>
</evidence>
<dbReference type="SMART" id="SM00906">
    <property type="entry name" value="Fungal_trans"/>
    <property type="match status" value="1"/>
</dbReference>
<dbReference type="InterPro" id="IPR050815">
    <property type="entry name" value="TF_fung"/>
</dbReference>
<name>A0AAE0JSV8_9PEZI</name>
<dbReference type="GO" id="GO:0005634">
    <property type="term" value="C:nucleus"/>
    <property type="evidence" value="ECO:0007669"/>
    <property type="project" value="UniProtKB-SubCell"/>
</dbReference>
<dbReference type="Proteomes" id="UP001287356">
    <property type="component" value="Unassembled WGS sequence"/>
</dbReference>
<dbReference type="GO" id="GO:0006351">
    <property type="term" value="P:DNA-templated transcription"/>
    <property type="evidence" value="ECO:0007669"/>
    <property type="project" value="InterPro"/>
</dbReference>
<sequence length="597" mass="67464">METTRIPSSSSQPCRQRPGFACEECRKRKVGCDRKRPQCGKCADAGVKCVVDSNRLARGPKKGGLKTLQNRIVALERRLSLETVEHPLFGDPDTPVTDETLSASTSPLSEDANSKFPSSCEQMMFWDNELRLKIPPSTPGLASLPLFPCQFPPSPPLPPECRLIDELMASDLNQVYFDRVHPNVPIFNKSRYFSWSQQLAISNGPNHMVCLQYAMWTLAMAHSSQFESCRDRLYGETRRMLEDLDFAQNDMGIVQIEQVQAWLLIAFYEFARTNYRRGWVSAGRAFRLVQLARLHEVDSPENMIEGEDPVLTEEKRKTFWVAYCLDRFIGIRRRWQLTLVEDVIFTRLPSPELSFQAGHPTQMCFLSQAMGARSQSTLSPLAECSILVTICENVLSHHEQSMIEGTFGSMPSDVQFWLRHDWLSGMLSKSLESLDVNYPGMAGVTDPLLLFTSMMAHSVVIYLCQIMEASGMQSYYGPTVDGFQNRAMIAAREIARLARAHEHIGYFKAHIFLPVVVFLGASRLISHRTTWTDGSKAFGVTPDSQGHQYGMESCVEAELQSCKNTLRKLQSSNNLARGHLHVLESENFTSDYVQVFI</sequence>
<comment type="caution">
    <text evidence="9">The sequence shown here is derived from an EMBL/GenBank/DDBJ whole genome shotgun (WGS) entry which is preliminary data.</text>
</comment>
<dbReference type="GO" id="GO:0000981">
    <property type="term" value="F:DNA-binding transcription factor activity, RNA polymerase II-specific"/>
    <property type="evidence" value="ECO:0007669"/>
    <property type="project" value="InterPro"/>
</dbReference>
<keyword evidence="10" id="KW-1185">Reference proteome</keyword>
<reference evidence="9" key="2">
    <citation type="submission" date="2023-06" db="EMBL/GenBank/DDBJ databases">
        <authorList>
            <consortium name="Lawrence Berkeley National Laboratory"/>
            <person name="Haridas S."/>
            <person name="Hensen N."/>
            <person name="Bonometti L."/>
            <person name="Westerberg I."/>
            <person name="Brannstrom I.O."/>
            <person name="Guillou S."/>
            <person name="Cros-Aarteil S."/>
            <person name="Calhoun S."/>
            <person name="Kuo A."/>
            <person name="Mondo S."/>
            <person name="Pangilinan J."/>
            <person name="Riley R."/>
            <person name="Labutti K."/>
            <person name="Andreopoulos B."/>
            <person name="Lipzen A."/>
            <person name="Chen C."/>
            <person name="Yanf M."/>
            <person name="Daum C."/>
            <person name="Ng V."/>
            <person name="Clum A."/>
            <person name="Steindorff A."/>
            <person name="Ohm R."/>
            <person name="Martin F."/>
            <person name="Silar P."/>
            <person name="Natvig D."/>
            <person name="Lalanne C."/>
            <person name="Gautier V."/>
            <person name="Ament-Velasquez S.L."/>
            <person name="Kruys A."/>
            <person name="Hutchinson M.I."/>
            <person name="Powell A.J."/>
            <person name="Barry K."/>
            <person name="Miller A.N."/>
            <person name="Grigoriev I.V."/>
            <person name="Debuchy R."/>
            <person name="Gladieux P."/>
            <person name="Thoren M.H."/>
            <person name="Johannesson H."/>
        </authorList>
    </citation>
    <scope>NUCLEOTIDE SEQUENCE</scope>
    <source>
        <strain evidence="9">CBS 958.72</strain>
    </source>
</reference>